<evidence type="ECO:0000256" key="16">
    <source>
        <dbReference type="ARBA" id="ARBA00023931"/>
    </source>
</evidence>
<dbReference type="InterPro" id="IPR034334">
    <property type="entry name" value="PGES2"/>
</dbReference>
<evidence type="ECO:0000313" key="21">
    <source>
        <dbReference type="EMBL" id="GFG39628.1"/>
    </source>
</evidence>
<comment type="similarity">
    <text evidence="2">Belongs to the GST superfamily.</text>
</comment>
<evidence type="ECO:0000259" key="20">
    <source>
        <dbReference type="Pfam" id="PF13417"/>
    </source>
</evidence>
<keyword evidence="14" id="KW-0413">Isomerase</keyword>
<dbReference type="SUPFAM" id="SSF52833">
    <property type="entry name" value="Thioredoxin-like"/>
    <property type="match status" value="1"/>
</dbReference>
<evidence type="ECO:0000313" key="22">
    <source>
        <dbReference type="Proteomes" id="UP000502823"/>
    </source>
</evidence>
<protein>
    <recommendedName>
        <fullName evidence="4">Prostaglandin E synthase 2</fullName>
        <ecNumber evidence="3">5.3.99.3</ecNumber>
    </recommendedName>
    <alternativeName>
        <fullName evidence="17">Microsomal prostaglandin E synthase 2</fullName>
    </alternativeName>
</protein>
<dbReference type="InterPro" id="IPR034335">
    <property type="entry name" value="PGES2_C"/>
</dbReference>
<evidence type="ECO:0000256" key="10">
    <source>
        <dbReference type="ARBA" id="ARBA00022989"/>
    </source>
</evidence>
<comment type="pathway">
    <text evidence="1">Lipid metabolism; prostaglandin biosynthesis.</text>
</comment>
<dbReference type="PROSITE" id="PS51354">
    <property type="entry name" value="GLUTAREDOXIN_2"/>
    <property type="match status" value="1"/>
</dbReference>
<evidence type="ECO:0000256" key="8">
    <source>
        <dbReference type="ARBA" id="ARBA00022692"/>
    </source>
</evidence>
<evidence type="ECO:0000256" key="13">
    <source>
        <dbReference type="ARBA" id="ARBA00023160"/>
    </source>
</evidence>
<evidence type="ECO:0000256" key="5">
    <source>
        <dbReference type="ARBA" id="ARBA00022501"/>
    </source>
</evidence>
<dbReference type="InterPro" id="IPR036249">
    <property type="entry name" value="Thioredoxin-like_sf"/>
</dbReference>
<comment type="caution">
    <text evidence="21">The sequence shown here is derived from an EMBL/GenBank/DDBJ whole genome shotgun (WGS) entry which is preliminary data.</text>
</comment>
<keyword evidence="7" id="KW-0643">Prostaglandin biosynthesis</keyword>
<dbReference type="AlphaFoldDB" id="A0A6L2Q9N2"/>
<dbReference type="CDD" id="cd03197">
    <property type="entry name" value="GST_C_mPGES2"/>
    <property type="match status" value="1"/>
</dbReference>
<keyword evidence="10 19" id="KW-1133">Transmembrane helix</keyword>
<dbReference type="SFLD" id="SFLDS00019">
    <property type="entry name" value="Glutathione_Transferase_(cytos"/>
    <property type="match status" value="1"/>
</dbReference>
<evidence type="ECO:0000256" key="3">
    <source>
        <dbReference type="ARBA" id="ARBA00012203"/>
    </source>
</evidence>
<dbReference type="SFLD" id="SFLDG01203">
    <property type="entry name" value="Prostaglandin_E_synthase_like1"/>
    <property type="match status" value="1"/>
</dbReference>
<keyword evidence="22" id="KW-1185">Reference proteome</keyword>
<dbReference type="GO" id="GO:0005739">
    <property type="term" value="C:mitochondrion"/>
    <property type="evidence" value="ECO:0007669"/>
    <property type="project" value="TreeGrafter"/>
</dbReference>
<dbReference type="EMBL" id="BLKM01000913">
    <property type="protein sequence ID" value="GFG39628.1"/>
    <property type="molecule type" value="Genomic_DNA"/>
</dbReference>
<dbReference type="FunCoup" id="A0A6L2Q9N2">
    <property type="interactions" value="1254"/>
</dbReference>
<sequence length="406" mass="46441">MAVVEVGKYCARRCRKACSFVYRVRETYVLHRNDFMSVRLSSSRSLTNTSNSRRSSVRMYGLLGISMGALVGAGYAYYEKRYEQSSSVLNENMGTTGPVLETAPSFKISREVVVPTDSTGLKLTLFQYATCPFCCKVRAVLDYYGFSYNIVEVNPVLRQQIKWSEYKKVPILLAHVEGVYQQMNDSSMIISALASYLHDRDQGLMEVVKCYPSISFSDDDGKLKTDILNRYFLMYRGNIPQDKTNESVLKERKWRKWVDDVLVHVLSPNVYRTREEAVQAFNWFSQVGGWEKHFSAWERYLVIYVGAYAMWIIGKRLKKKHNLKDNVRVSLYDACSHWMKSIKTQGTKFMGGDTPDLSDLATYGVLSSIEGCSAFQDLLQHTSIGPWYDSMKDTVQRHGGRSVMNG</sequence>
<dbReference type="SFLD" id="SFLDG01182">
    <property type="entry name" value="Prostaglandin_E_synthase_like"/>
    <property type="match status" value="1"/>
</dbReference>
<dbReference type="GO" id="GO:0050220">
    <property type="term" value="F:prostaglandin-E synthase activity"/>
    <property type="evidence" value="ECO:0007669"/>
    <property type="project" value="UniProtKB-EC"/>
</dbReference>
<dbReference type="GO" id="GO:0001516">
    <property type="term" value="P:prostaglandin biosynthetic process"/>
    <property type="evidence" value="ECO:0007669"/>
    <property type="project" value="UniProtKB-UniPathway"/>
</dbReference>
<dbReference type="Gene3D" id="6.20.200.30">
    <property type="match status" value="1"/>
</dbReference>
<evidence type="ECO:0000256" key="14">
    <source>
        <dbReference type="ARBA" id="ARBA00023235"/>
    </source>
</evidence>
<dbReference type="InterPro" id="IPR036282">
    <property type="entry name" value="Glutathione-S-Trfase_C_sf"/>
</dbReference>
<dbReference type="GO" id="GO:0012505">
    <property type="term" value="C:endomembrane system"/>
    <property type="evidence" value="ECO:0007669"/>
    <property type="project" value="UniProtKB-SubCell"/>
</dbReference>
<feature type="domain" description="GST N-terminal" evidence="20">
    <location>
        <begin position="125"/>
        <end position="194"/>
    </location>
</feature>
<dbReference type="InterPro" id="IPR040079">
    <property type="entry name" value="Glutathione_S-Trfase"/>
</dbReference>
<comment type="catalytic activity">
    <reaction evidence="15">
        <text>prostaglandin H2 = (12S)-hydroxy-(5Z,8E,10E)-heptadecatrienoate + malonaldehyde</text>
        <dbReference type="Rhea" id="RHEA:48644"/>
        <dbReference type="ChEBI" id="CHEBI:57405"/>
        <dbReference type="ChEBI" id="CHEBI:90694"/>
        <dbReference type="ChEBI" id="CHEBI:566274"/>
    </reaction>
    <physiologicalReaction direction="left-to-right" evidence="15">
        <dbReference type="Rhea" id="RHEA:48645"/>
    </physiologicalReaction>
</comment>
<accession>A0A6L2Q9N2</accession>
<evidence type="ECO:0000256" key="4">
    <source>
        <dbReference type="ARBA" id="ARBA00019474"/>
    </source>
</evidence>
<dbReference type="Proteomes" id="UP000502823">
    <property type="component" value="Unassembled WGS sequence"/>
</dbReference>
<dbReference type="EC" id="5.3.99.3" evidence="3"/>
<proteinExistence type="inferred from homology"/>
<dbReference type="SUPFAM" id="SSF47616">
    <property type="entry name" value="GST C-terminal domain-like"/>
    <property type="match status" value="1"/>
</dbReference>
<evidence type="ECO:0000256" key="11">
    <source>
        <dbReference type="ARBA" id="ARBA00023098"/>
    </source>
</evidence>
<evidence type="ECO:0000256" key="6">
    <source>
        <dbReference type="ARBA" id="ARBA00022516"/>
    </source>
</evidence>
<evidence type="ECO:0000256" key="1">
    <source>
        <dbReference type="ARBA" id="ARBA00004702"/>
    </source>
</evidence>
<evidence type="ECO:0000256" key="7">
    <source>
        <dbReference type="ARBA" id="ARBA00022585"/>
    </source>
</evidence>
<evidence type="ECO:0000256" key="12">
    <source>
        <dbReference type="ARBA" id="ARBA00023136"/>
    </source>
</evidence>
<evidence type="ECO:0000256" key="18">
    <source>
        <dbReference type="ARBA" id="ARBA00037847"/>
    </source>
</evidence>
<dbReference type="PROSITE" id="PS00195">
    <property type="entry name" value="GLUTAREDOXIN_1"/>
    <property type="match status" value="1"/>
</dbReference>
<dbReference type="Gene3D" id="1.20.1050.10">
    <property type="match status" value="1"/>
</dbReference>
<reference evidence="22" key="1">
    <citation type="submission" date="2020-01" db="EMBL/GenBank/DDBJ databases">
        <title>Draft genome sequence of the Termite Coptotermes fromosanus.</title>
        <authorList>
            <person name="Itakura S."/>
            <person name="Yosikawa Y."/>
            <person name="Umezawa K."/>
        </authorList>
    </citation>
    <scope>NUCLEOTIDE SEQUENCE [LARGE SCALE GENOMIC DNA]</scope>
</reference>
<dbReference type="InParanoid" id="A0A6L2Q9N2"/>
<keyword evidence="13" id="KW-0275">Fatty acid biosynthesis</keyword>
<keyword evidence="11" id="KW-0443">Lipid metabolism</keyword>
<dbReference type="InterPro" id="IPR004045">
    <property type="entry name" value="Glutathione_S-Trfase_N"/>
</dbReference>
<evidence type="ECO:0000256" key="2">
    <source>
        <dbReference type="ARBA" id="ARBA00007409"/>
    </source>
</evidence>
<dbReference type="PANTHER" id="PTHR12782:SF5">
    <property type="entry name" value="PROSTAGLANDIN E SYNTHASE 2"/>
    <property type="match status" value="1"/>
</dbReference>
<keyword evidence="5" id="KW-0644">Prostaglandin metabolism</keyword>
<evidence type="ECO:0000256" key="9">
    <source>
        <dbReference type="ARBA" id="ARBA00022832"/>
    </source>
</evidence>
<dbReference type="InterPro" id="IPR011767">
    <property type="entry name" value="GLR_AS"/>
</dbReference>
<keyword evidence="9" id="KW-0276">Fatty acid metabolism</keyword>
<comment type="subcellular location">
    <subcellularLocation>
        <location evidence="18">Endomembrane system</location>
        <topology evidence="18">Single-pass membrane protein</topology>
    </subcellularLocation>
</comment>
<evidence type="ECO:0000256" key="15">
    <source>
        <dbReference type="ARBA" id="ARBA00023930"/>
    </source>
</evidence>
<keyword evidence="12 19" id="KW-0472">Membrane</keyword>
<name>A0A6L2Q9N2_COPFO</name>
<dbReference type="Pfam" id="PF13417">
    <property type="entry name" value="GST_N_3"/>
    <property type="match status" value="1"/>
</dbReference>
<dbReference type="PANTHER" id="PTHR12782">
    <property type="entry name" value="MICROSOMAL PROSTAGLANDIN E SYNTHASE-2"/>
    <property type="match status" value="1"/>
</dbReference>
<dbReference type="OrthoDB" id="423541at2759"/>
<gene>
    <name evidence="21" type="ORF">Cfor_02902</name>
</gene>
<dbReference type="CDD" id="cd03040">
    <property type="entry name" value="GST_N_mPGES2"/>
    <property type="match status" value="1"/>
</dbReference>
<dbReference type="Gene3D" id="3.40.30.10">
    <property type="entry name" value="Glutaredoxin"/>
    <property type="match status" value="1"/>
</dbReference>
<keyword evidence="6" id="KW-0444">Lipid biosynthesis</keyword>
<feature type="transmembrane region" description="Helical" evidence="19">
    <location>
        <begin position="59"/>
        <end position="78"/>
    </location>
</feature>
<dbReference type="UniPathway" id="UPA00662"/>
<evidence type="ECO:0000256" key="19">
    <source>
        <dbReference type="SAM" id="Phobius"/>
    </source>
</evidence>
<evidence type="ECO:0000256" key="17">
    <source>
        <dbReference type="ARBA" id="ARBA00031041"/>
    </source>
</evidence>
<comment type="catalytic activity">
    <reaction evidence="16">
        <text>prostaglandin H2 = prostaglandin E2</text>
        <dbReference type="Rhea" id="RHEA:12893"/>
        <dbReference type="ChEBI" id="CHEBI:57405"/>
        <dbReference type="ChEBI" id="CHEBI:606564"/>
        <dbReference type="EC" id="5.3.99.3"/>
    </reaction>
    <physiologicalReaction direction="left-to-right" evidence="16">
        <dbReference type="Rhea" id="RHEA:12894"/>
    </physiologicalReaction>
</comment>
<organism evidence="21 22">
    <name type="scientific">Coptotermes formosanus</name>
    <name type="common">Formosan subterranean termite</name>
    <dbReference type="NCBI Taxonomy" id="36987"/>
    <lineage>
        <taxon>Eukaryota</taxon>
        <taxon>Metazoa</taxon>
        <taxon>Ecdysozoa</taxon>
        <taxon>Arthropoda</taxon>
        <taxon>Hexapoda</taxon>
        <taxon>Insecta</taxon>
        <taxon>Pterygota</taxon>
        <taxon>Neoptera</taxon>
        <taxon>Polyneoptera</taxon>
        <taxon>Dictyoptera</taxon>
        <taxon>Blattodea</taxon>
        <taxon>Blattoidea</taxon>
        <taxon>Termitoidae</taxon>
        <taxon>Rhinotermitidae</taxon>
        <taxon>Coptotermes</taxon>
    </lineage>
</organism>
<keyword evidence="8 19" id="KW-0812">Transmembrane</keyword>